<dbReference type="KEGG" id="sphj:BSL82_11400"/>
<dbReference type="Proteomes" id="UP000182063">
    <property type="component" value="Chromosome"/>
</dbReference>
<organism evidence="4 5">
    <name type="scientific">Tardibacter chloracetimidivorans</name>
    <dbReference type="NCBI Taxonomy" id="1921510"/>
    <lineage>
        <taxon>Bacteria</taxon>
        <taxon>Pseudomonadati</taxon>
        <taxon>Pseudomonadota</taxon>
        <taxon>Alphaproteobacteria</taxon>
        <taxon>Sphingomonadales</taxon>
        <taxon>Sphingomonadaceae</taxon>
        <taxon>Tardibacter</taxon>
    </lineage>
</organism>
<dbReference type="Pfam" id="PF13628">
    <property type="entry name" value="DUF4142"/>
    <property type="match status" value="1"/>
</dbReference>
<dbReference type="STRING" id="1921510.BSL82_11400"/>
<dbReference type="AlphaFoldDB" id="A0A1L3ZW42"/>
<evidence type="ECO:0000313" key="5">
    <source>
        <dbReference type="Proteomes" id="UP000182063"/>
    </source>
</evidence>
<dbReference type="RefSeq" id="WP_072597638.1">
    <property type="nucleotide sequence ID" value="NZ_CP018221.1"/>
</dbReference>
<feature type="domain" description="DUF4142" evidence="3">
    <location>
        <begin position="68"/>
        <end position="202"/>
    </location>
</feature>
<proteinExistence type="predicted"/>
<dbReference type="OrthoDB" id="8005547at2"/>
<keyword evidence="2" id="KW-0732">Signal</keyword>
<dbReference type="InterPro" id="IPR012347">
    <property type="entry name" value="Ferritin-like"/>
</dbReference>
<feature type="chain" id="PRO_5012860275" description="DUF4142 domain-containing protein" evidence="2">
    <location>
        <begin position="21"/>
        <end position="205"/>
    </location>
</feature>
<evidence type="ECO:0000259" key="3">
    <source>
        <dbReference type="Pfam" id="PF13628"/>
    </source>
</evidence>
<name>A0A1L3ZW42_9SPHN</name>
<protein>
    <recommendedName>
        <fullName evidence="3">DUF4142 domain-containing protein</fullName>
    </recommendedName>
</protein>
<keyword evidence="5" id="KW-1185">Reference proteome</keyword>
<sequence length="205" mass="21301">MTLSSGSRIALCGAAVLALAACDPAGDDATRGTGPGDEAGPTSNAAAMAGNVSIPTPPDARADDSPASYILAAGRSDLYEIEASELAVDRSDSPAVRAFAHKMIADHTMTSQRLKEAIGQAGLNQVPPSALDTARKGMLTDLTNAQDDQFDAAYLSQQIAAHEDALALHSSYAEAGDQPALRAFAAETAPKIREHLKMVRDLRTK</sequence>
<gene>
    <name evidence="4" type="ORF">BSL82_11400</name>
</gene>
<dbReference type="PANTHER" id="PTHR38593:SF1">
    <property type="entry name" value="BLR2558 PROTEIN"/>
    <property type="match status" value="1"/>
</dbReference>
<dbReference type="PANTHER" id="PTHR38593">
    <property type="entry name" value="BLR2558 PROTEIN"/>
    <property type="match status" value="1"/>
</dbReference>
<reference evidence="5" key="1">
    <citation type="submission" date="2016-11" db="EMBL/GenBank/DDBJ databases">
        <title>Complete Genome Sequence of alachlor-degrading Sphingomonas sp. strain JJ-A5.</title>
        <authorList>
            <person name="Lee H."/>
            <person name="Ka J.-O."/>
        </authorList>
    </citation>
    <scope>NUCLEOTIDE SEQUENCE [LARGE SCALE GENOMIC DNA]</scope>
    <source>
        <strain evidence="5">JJ-A5</strain>
    </source>
</reference>
<dbReference type="EMBL" id="CP018221">
    <property type="protein sequence ID" value="API59848.1"/>
    <property type="molecule type" value="Genomic_DNA"/>
</dbReference>
<feature type="signal peptide" evidence="2">
    <location>
        <begin position="1"/>
        <end position="20"/>
    </location>
</feature>
<evidence type="ECO:0000313" key="4">
    <source>
        <dbReference type="EMBL" id="API59848.1"/>
    </source>
</evidence>
<feature type="region of interest" description="Disordered" evidence="1">
    <location>
        <begin position="25"/>
        <end position="65"/>
    </location>
</feature>
<dbReference type="Gene3D" id="1.20.1260.10">
    <property type="match status" value="1"/>
</dbReference>
<evidence type="ECO:0000256" key="2">
    <source>
        <dbReference type="SAM" id="SignalP"/>
    </source>
</evidence>
<evidence type="ECO:0000256" key="1">
    <source>
        <dbReference type="SAM" id="MobiDB-lite"/>
    </source>
</evidence>
<dbReference type="InterPro" id="IPR025419">
    <property type="entry name" value="DUF4142"/>
</dbReference>
<accession>A0A1L3ZW42</accession>